<dbReference type="EMBL" id="JAPDUS010000005">
    <property type="protein sequence ID" value="MCW4092740.1"/>
    <property type="molecule type" value="Genomic_DNA"/>
</dbReference>
<dbReference type="EMBL" id="QRKB01000067">
    <property type="protein sequence ID" value="RHH75442.1"/>
    <property type="molecule type" value="Genomic_DNA"/>
</dbReference>
<dbReference type="Proteomes" id="UP000284548">
    <property type="component" value="Unassembled WGS sequence"/>
</dbReference>
<organism evidence="4 5">
    <name type="scientific">Segatella copri</name>
    <dbReference type="NCBI Taxonomy" id="165179"/>
    <lineage>
        <taxon>Bacteria</taxon>
        <taxon>Pseudomonadati</taxon>
        <taxon>Bacteroidota</taxon>
        <taxon>Bacteroidia</taxon>
        <taxon>Bacteroidales</taxon>
        <taxon>Prevotellaceae</taxon>
        <taxon>Segatella</taxon>
    </lineage>
</organism>
<dbReference type="InterPro" id="IPR015947">
    <property type="entry name" value="PUA-like_sf"/>
</dbReference>
<dbReference type="Gene3D" id="2.30.130.30">
    <property type="entry name" value="Hypothetical protein"/>
    <property type="match status" value="1"/>
</dbReference>
<dbReference type="SUPFAM" id="SSF88697">
    <property type="entry name" value="PUA domain-like"/>
    <property type="match status" value="1"/>
</dbReference>
<comment type="caution">
    <text evidence="4">The sequence shown here is derived from an EMBL/GenBank/DDBJ whole genome shotgun (WGS) entry which is preliminary data.</text>
</comment>
<evidence type="ECO:0000313" key="3">
    <source>
        <dbReference type="EMBL" id="MQN83638.1"/>
    </source>
</evidence>
<accession>A0A3E5E3Z0</accession>
<evidence type="ECO:0008006" key="7">
    <source>
        <dbReference type="Google" id="ProtNLM"/>
    </source>
</evidence>
<evidence type="ECO:0000313" key="4">
    <source>
        <dbReference type="EMBL" id="RHH75442.1"/>
    </source>
</evidence>
<dbReference type="AlphaFoldDB" id="A0A3E5E3Z0"/>
<dbReference type="Proteomes" id="UP000421408">
    <property type="component" value="Unassembled WGS sequence"/>
</dbReference>
<evidence type="ECO:0000313" key="2">
    <source>
        <dbReference type="EMBL" id="MCW4127090.1"/>
    </source>
</evidence>
<evidence type="ECO:0000313" key="6">
    <source>
        <dbReference type="Proteomes" id="UP000421408"/>
    </source>
</evidence>
<sequence length="122" mass="14097">MKALFPIKKEYVKKIFDGSKAYEYRKSFCSLEVDTIVIYESRGKGLVVGEFEIADRLCDTPRNIWERTKGYAGISESDFFSYFEGRDKACAYVVGNVNVFLKPKTLQDYGINVVPQNFCYIR</sequence>
<dbReference type="Proteomes" id="UP001209344">
    <property type="component" value="Unassembled WGS sequence"/>
</dbReference>
<proteinExistence type="predicted"/>
<dbReference type="Proteomes" id="UP001209074">
    <property type="component" value="Unassembled WGS sequence"/>
</dbReference>
<dbReference type="EMBL" id="JAPDVK010000001">
    <property type="protein sequence ID" value="MCW4127090.1"/>
    <property type="molecule type" value="Genomic_DNA"/>
</dbReference>
<dbReference type="RefSeq" id="WP_117586797.1">
    <property type="nucleotide sequence ID" value="NZ_CATKVU010000006.1"/>
</dbReference>
<reference evidence="4 5" key="1">
    <citation type="submission" date="2018-08" db="EMBL/GenBank/DDBJ databases">
        <title>A genome reference for cultivated species of the human gut microbiota.</title>
        <authorList>
            <person name="Zou Y."/>
            <person name="Xue W."/>
            <person name="Luo G."/>
        </authorList>
    </citation>
    <scope>NUCLEOTIDE SEQUENCE [LARGE SCALE GENOMIC DNA]</scope>
    <source>
        <strain evidence="4 5">AM16-54</strain>
    </source>
</reference>
<reference evidence="3" key="4">
    <citation type="submission" date="2022-12" db="EMBL/GenBank/DDBJ databases">
        <title>Distinct polysaccharide growth profiles of human intestinal Prevotella copri isolates.</title>
        <authorList>
            <person name="Fehlner-Peach H."/>
            <person name="Magnabosco C."/>
            <person name="Raghavan V."/>
            <person name="Scher J.U."/>
            <person name="Tett A."/>
            <person name="Cox L.M."/>
            <person name="Gottsegen C."/>
            <person name="Watters A."/>
            <person name="Wiltshire- Gordon J.D."/>
            <person name="Segata N."/>
            <person name="Bonneau R."/>
            <person name="Littman D.R."/>
        </authorList>
    </citation>
    <scope>NUCLEOTIDE SEQUENCE</scope>
    <source>
        <strain evidence="3">IAA108</strain>
    </source>
</reference>
<gene>
    <name evidence="4" type="ORF">DW192_15230</name>
    <name evidence="3" type="ORF">F7D74_06535</name>
    <name evidence="1" type="ORF">ONT05_04060</name>
    <name evidence="2" type="ORF">ONT16_02175</name>
</gene>
<name>A0A3E5E3Z0_9BACT</name>
<evidence type="ECO:0000313" key="5">
    <source>
        <dbReference type="Proteomes" id="UP000284548"/>
    </source>
</evidence>
<reference evidence="6" key="2">
    <citation type="submission" date="2019-09" db="EMBL/GenBank/DDBJ databases">
        <title>Distinct polysaccharide growth profiles of human intestinal Prevotella copri isolates.</title>
        <authorList>
            <person name="Fehlner-Peach H."/>
            <person name="Magnabosco C."/>
            <person name="Raghavan V."/>
            <person name="Scher J.U."/>
            <person name="Tett A."/>
            <person name="Cox L.M."/>
            <person name="Gottsegen C."/>
            <person name="Watters A."/>
            <person name="Wiltshire- Gordon J.D."/>
            <person name="Segata N."/>
            <person name="Bonneau R."/>
            <person name="Littman D.R."/>
        </authorList>
    </citation>
    <scope>NUCLEOTIDE SEQUENCE [LARGE SCALE GENOMIC DNA]</scope>
    <source>
        <strain evidence="6">iAA108</strain>
    </source>
</reference>
<evidence type="ECO:0000313" key="1">
    <source>
        <dbReference type="EMBL" id="MCW4092740.1"/>
    </source>
</evidence>
<dbReference type="EMBL" id="VZCC01000040">
    <property type="protein sequence ID" value="MQN83638.1"/>
    <property type="molecule type" value="Genomic_DNA"/>
</dbReference>
<protein>
    <recommendedName>
        <fullName evidence="7">ASCH domain-containing protein</fullName>
    </recommendedName>
</protein>
<reference evidence="1" key="3">
    <citation type="submission" date="2022-11" db="EMBL/GenBank/DDBJ databases">
        <title>Genomic repertoires linked with pathogenic potency of arthritogenic Prevotella copri isolated from the gut of rheumatoid arthritis patients.</title>
        <authorList>
            <person name="Nii T."/>
            <person name="Maeda Y."/>
            <person name="Motooka D."/>
            <person name="Naito M."/>
            <person name="Matsumoto Y."/>
            <person name="Ogawa T."/>
            <person name="Oguro-Igashira E."/>
            <person name="Kishikawa T."/>
            <person name="Yamashita M."/>
            <person name="Koizumi S."/>
            <person name="Kurakawa T."/>
            <person name="Okumura R."/>
            <person name="Kayama H."/>
            <person name="Murakami M."/>
            <person name="Sakaguchi T."/>
            <person name="Das B."/>
            <person name="Nakamura S."/>
            <person name="Okada Y."/>
            <person name="Kumanogoh A."/>
            <person name="Takeda K."/>
        </authorList>
    </citation>
    <scope>NUCLEOTIDE SEQUENCE</scope>
    <source>
        <strain evidence="2">F3-75</strain>
        <strain evidence="1">N016-13</strain>
    </source>
</reference>